<reference evidence="2 3" key="1">
    <citation type="submission" date="2022-12" db="EMBL/GenBank/DDBJ databases">
        <title>Draft genome sequence of Paenibacillus sp. dW9.</title>
        <authorList>
            <person name="Choi E.-W."/>
            <person name="Kim D.-U."/>
        </authorList>
    </citation>
    <scope>NUCLEOTIDE SEQUENCE [LARGE SCALE GENOMIC DNA]</scope>
    <source>
        <strain evidence="3">dW9</strain>
    </source>
</reference>
<feature type="transmembrane region" description="Helical" evidence="1">
    <location>
        <begin position="166"/>
        <end position="184"/>
    </location>
</feature>
<name>A0ABT4Q2C0_9BACL</name>
<evidence type="ECO:0000256" key="1">
    <source>
        <dbReference type="SAM" id="Phobius"/>
    </source>
</evidence>
<dbReference type="RefSeq" id="WP_269879400.1">
    <property type="nucleotide sequence ID" value="NZ_JAQAGZ010000001.1"/>
</dbReference>
<accession>A0ABT4Q2C0</accession>
<protein>
    <submittedName>
        <fullName evidence="2">TIGR02206 family membrane protein</fullName>
    </submittedName>
</protein>
<dbReference type="Proteomes" id="UP001527882">
    <property type="component" value="Unassembled WGS sequence"/>
</dbReference>
<feature type="transmembrane region" description="Helical" evidence="1">
    <location>
        <begin position="213"/>
        <end position="233"/>
    </location>
</feature>
<dbReference type="NCBIfam" id="TIGR02206">
    <property type="entry name" value="intg_mem_TP0381"/>
    <property type="match status" value="1"/>
</dbReference>
<organism evidence="2 3">
    <name type="scientific">Paenibacillus gyeongsangnamensis</name>
    <dbReference type="NCBI Taxonomy" id="3388067"/>
    <lineage>
        <taxon>Bacteria</taxon>
        <taxon>Bacillati</taxon>
        <taxon>Bacillota</taxon>
        <taxon>Bacilli</taxon>
        <taxon>Bacillales</taxon>
        <taxon>Paenibacillaceae</taxon>
        <taxon>Paenibacillus</taxon>
    </lineage>
</organism>
<evidence type="ECO:0000313" key="2">
    <source>
        <dbReference type="EMBL" id="MCZ8511029.1"/>
    </source>
</evidence>
<keyword evidence="1" id="KW-0472">Membrane</keyword>
<dbReference type="InterPro" id="IPR011737">
    <property type="entry name" value="CHP02206_TP0381"/>
</dbReference>
<feature type="transmembrane region" description="Helical" evidence="1">
    <location>
        <begin position="20"/>
        <end position="41"/>
    </location>
</feature>
<keyword evidence="1" id="KW-0812">Transmembrane</keyword>
<feature type="transmembrane region" description="Helical" evidence="1">
    <location>
        <begin position="84"/>
        <end position="101"/>
    </location>
</feature>
<feature type="transmembrane region" description="Helical" evidence="1">
    <location>
        <begin position="106"/>
        <end position="124"/>
    </location>
</feature>
<dbReference type="EMBL" id="JAQAGZ010000001">
    <property type="protein sequence ID" value="MCZ8511029.1"/>
    <property type="molecule type" value="Genomic_DNA"/>
</dbReference>
<gene>
    <name evidence="2" type="ORF">O9H85_00975</name>
</gene>
<proteinExistence type="predicted"/>
<keyword evidence="1" id="KW-1133">Transmembrane helix</keyword>
<feature type="transmembrane region" description="Helical" evidence="1">
    <location>
        <begin position="136"/>
        <end position="154"/>
    </location>
</feature>
<comment type="caution">
    <text evidence="2">The sequence shown here is derived from an EMBL/GenBank/DDBJ whole genome shotgun (WGS) entry which is preliminary data.</text>
</comment>
<keyword evidence="3" id="KW-1185">Reference proteome</keyword>
<feature type="transmembrane region" description="Helical" evidence="1">
    <location>
        <begin position="53"/>
        <end position="72"/>
    </location>
</feature>
<sequence length="241" mass="27609">MNIGFFFDPGDPEHFVPYTGAHLASLLVLLGLALAMFRFRITIRSSPSLKKRIRTLLLLSLLLPEAGLYVWYFRYSLWDIRYTLPLELCSMTLILSIVMLATGNRLLYQILFFAGIGGALQAVLTPNLGYPFPHFIFFHFFIAHSAIILAPLYMTWIEGYRPTLRSIGLTMLFLNVLLVIFGPVDRVLGANYMFLLHKPETASLLDLLGPYPYYLLSEELIALVIFLFMYVLLVRLPRNHL</sequence>
<dbReference type="Pfam" id="PF14808">
    <property type="entry name" value="TMEM164"/>
    <property type="match status" value="1"/>
</dbReference>
<evidence type="ECO:0000313" key="3">
    <source>
        <dbReference type="Proteomes" id="UP001527882"/>
    </source>
</evidence>